<reference evidence="2 3" key="1">
    <citation type="submission" date="2021-12" db="EMBL/GenBank/DDBJ databases">
        <title>Genome sequence of Kibdelosporangium philippinense ATCC 49844.</title>
        <authorList>
            <person name="Fedorov E.A."/>
            <person name="Omeragic M."/>
            <person name="Shalygina K.F."/>
            <person name="Maclea K.S."/>
        </authorList>
    </citation>
    <scope>NUCLEOTIDE SEQUENCE [LARGE SCALE GENOMIC DNA]</scope>
    <source>
        <strain evidence="2 3">ATCC 49844</strain>
    </source>
</reference>
<dbReference type="EMBL" id="JAJVCN010000001">
    <property type="protein sequence ID" value="MCE7001636.1"/>
    <property type="molecule type" value="Genomic_DNA"/>
</dbReference>
<keyword evidence="3" id="KW-1185">Reference proteome</keyword>
<accession>A0ABS8Z128</accession>
<keyword evidence="1" id="KW-0812">Transmembrane</keyword>
<feature type="transmembrane region" description="Helical" evidence="1">
    <location>
        <begin position="88"/>
        <end position="107"/>
    </location>
</feature>
<keyword evidence="1" id="KW-0472">Membrane</keyword>
<dbReference type="Proteomes" id="UP001521150">
    <property type="component" value="Unassembled WGS sequence"/>
</dbReference>
<sequence>MSEVLLGTTLVIWSGGSAQPLGREALGRSGSFAVVTAAMVLLAGAMLALAVARRLSRAALQVAVAATVMGFAGLGVVALAALFQDPGIGILLVSGWALIIPIALGITRASADGRRKR</sequence>
<feature type="transmembrane region" description="Helical" evidence="1">
    <location>
        <begin position="34"/>
        <end position="52"/>
    </location>
</feature>
<keyword evidence="1" id="KW-1133">Transmembrane helix</keyword>
<dbReference type="RefSeq" id="WP_233722696.1">
    <property type="nucleotide sequence ID" value="NZ_JAJVCN010000001.1"/>
</dbReference>
<protein>
    <submittedName>
        <fullName evidence="2">Uncharacterized protein</fullName>
    </submittedName>
</protein>
<feature type="transmembrane region" description="Helical" evidence="1">
    <location>
        <begin position="59"/>
        <end position="82"/>
    </location>
</feature>
<proteinExistence type="predicted"/>
<evidence type="ECO:0000313" key="3">
    <source>
        <dbReference type="Proteomes" id="UP001521150"/>
    </source>
</evidence>
<organism evidence="2 3">
    <name type="scientific">Kibdelosporangium philippinense</name>
    <dbReference type="NCBI Taxonomy" id="211113"/>
    <lineage>
        <taxon>Bacteria</taxon>
        <taxon>Bacillati</taxon>
        <taxon>Actinomycetota</taxon>
        <taxon>Actinomycetes</taxon>
        <taxon>Pseudonocardiales</taxon>
        <taxon>Pseudonocardiaceae</taxon>
        <taxon>Kibdelosporangium</taxon>
    </lineage>
</organism>
<gene>
    <name evidence="2" type="ORF">LWC34_02090</name>
</gene>
<comment type="caution">
    <text evidence="2">The sequence shown here is derived from an EMBL/GenBank/DDBJ whole genome shotgun (WGS) entry which is preliminary data.</text>
</comment>
<evidence type="ECO:0000313" key="2">
    <source>
        <dbReference type="EMBL" id="MCE7001636.1"/>
    </source>
</evidence>
<evidence type="ECO:0000256" key="1">
    <source>
        <dbReference type="SAM" id="Phobius"/>
    </source>
</evidence>
<name>A0ABS8Z128_9PSEU</name>